<dbReference type="CDD" id="cd05016">
    <property type="entry name" value="SIS_PGI_2"/>
    <property type="match status" value="1"/>
</dbReference>
<evidence type="ECO:0000256" key="2">
    <source>
        <dbReference type="ARBA" id="ARBA00023152"/>
    </source>
</evidence>
<comment type="similarity">
    <text evidence="4">Belongs to the GPI family.</text>
</comment>
<dbReference type="InterPro" id="IPR046348">
    <property type="entry name" value="SIS_dom_sf"/>
</dbReference>
<keyword evidence="3 4" id="KW-0413">Isomerase</keyword>
<dbReference type="InParanoid" id="A0A1E7FU26"/>
<reference evidence="6 7" key="1">
    <citation type="submission" date="2016-09" db="EMBL/GenBank/DDBJ databases">
        <title>Extensive genetic diversity and differential bi-allelic expression allows diatom success in the polar Southern Ocean.</title>
        <authorList>
            <consortium name="DOE Joint Genome Institute"/>
            <person name="Mock T."/>
            <person name="Otillar R.P."/>
            <person name="Strauss J."/>
            <person name="Dupont C."/>
            <person name="Frickenhaus S."/>
            <person name="Maumus F."/>
            <person name="Mcmullan M."/>
            <person name="Sanges R."/>
            <person name="Schmutz J."/>
            <person name="Toseland A."/>
            <person name="Valas R."/>
            <person name="Veluchamy A."/>
            <person name="Ward B.J."/>
            <person name="Allen A."/>
            <person name="Barry K."/>
            <person name="Falciatore A."/>
            <person name="Ferrante M."/>
            <person name="Fortunato A.E."/>
            <person name="Gloeckner G."/>
            <person name="Gruber A."/>
            <person name="Hipkin R."/>
            <person name="Janech M."/>
            <person name="Kroth P."/>
            <person name="Leese F."/>
            <person name="Lindquist E."/>
            <person name="Lyon B.R."/>
            <person name="Martin J."/>
            <person name="Mayer C."/>
            <person name="Parker M."/>
            <person name="Quesneville H."/>
            <person name="Raymond J."/>
            <person name="Uhlig C."/>
            <person name="Valentin K.U."/>
            <person name="Worden A.Z."/>
            <person name="Armbrust E.V."/>
            <person name="Bowler C."/>
            <person name="Green B."/>
            <person name="Moulton V."/>
            <person name="Van Oosterhout C."/>
            <person name="Grigoriev I."/>
        </authorList>
    </citation>
    <scope>NUCLEOTIDE SEQUENCE [LARGE SCALE GENOMIC DNA]</scope>
    <source>
        <strain evidence="6 7">CCMP1102</strain>
    </source>
</reference>
<dbReference type="Proteomes" id="UP000095751">
    <property type="component" value="Unassembled WGS sequence"/>
</dbReference>
<feature type="region of interest" description="Disordered" evidence="5">
    <location>
        <begin position="283"/>
        <end position="315"/>
    </location>
</feature>
<dbReference type="GO" id="GO:0051156">
    <property type="term" value="P:glucose 6-phosphate metabolic process"/>
    <property type="evidence" value="ECO:0007669"/>
    <property type="project" value="TreeGrafter"/>
</dbReference>
<dbReference type="UniPathway" id="UPA00109">
    <property type="reaction ID" value="UER00181"/>
</dbReference>
<dbReference type="OrthoDB" id="5831190at2759"/>
<feature type="region of interest" description="Disordered" evidence="5">
    <location>
        <begin position="479"/>
        <end position="505"/>
    </location>
</feature>
<evidence type="ECO:0000256" key="3">
    <source>
        <dbReference type="ARBA" id="ARBA00023235"/>
    </source>
</evidence>
<dbReference type="FunFam" id="3.40.50.10490:FF:000060">
    <property type="entry name" value="Glucose-6-phosphate isomerase"/>
    <property type="match status" value="1"/>
</dbReference>
<dbReference type="EC" id="5.3.1.9" evidence="4"/>
<keyword evidence="2 4" id="KW-0324">Glycolysis</keyword>
<evidence type="ECO:0000256" key="5">
    <source>
        <dbReference type="SAM" id="MobiDB-lite"/>
    </source>
</evidence>
<feature type="compositionally biased region" description="Polar residues" evidence="5">
    <location>
        <begin position="1"/>
        <end position="13"/>
    </location>
</feature>
<dbReference type="HAMAP" id="MF_00473">
    <property type="entry name" value="G6P_isomerase"/>
    <property type="match status" value="1"/>
</dbReference>
<feature type="compositionally biased region" description="Low complexity" evidence="5">
    <location>
        <begin position="479"/>
        <end position="495"/>
    </location>
</feature>
<sequence>MTHRYGQSNNSLDNGNNHMHRGGGNENGENGRNTNANGSYGNNSSSSCYDQSYFYKLQEVPQWDALHNAAAEFHCDEKLHLRHLCNDTARCSGLTAVHVSTWASSSSSLLSGGTGGGTGTNGGGVCKDCTNISSSSSAQQLGLMASSSYDDGTILNINDDTGDDISPHQQEVYYNNNQNQNQNNNSNSSLDIIDEIVPNDQNKQLLQSRPFDRSKIVLDYSRQQVTGETMELLFDLADAVQFTERREAFRNGEHVNVTENKPVLHHLLRMPKGYDYHKIALSPSTSSSLSPGTVRDMSMGSQSSFSSFSSNGGGGKTLPTTMPSAGQYASRNSTTAIPPPVDDALQAIHDVRDQIETFSHQIRSGEQHSRGVTNKRITDTIVVSSSGGMHIGTEFIHKALSADSRASQAAEGRNLHFLSNVDPVDTFLETCDLDPECTLVVVVSKDFSTSIELSNFRSIRQWLNSKLCTAIIDENNNNNNIDGTSTTSATTAPPTINRTRRRGESEISERHIVAVTCVDSTQSLGIPETNIFRIWDWIIGRFSVTSAVGILPLSLQYSYEIVTEVLNGAHDMDEHFFNAPLRDNIPVLLGLLGVWNSTFMGYTTRALIPYSVALSKLSPYVSLVDMESNGKRVAIDGSELIHPAGEINLGEPGGNTNHPFFQLMHQGRVIPADFIGFMESPRPLEPLPGEAVSNHDELMSYFFGQPDALAYGKELMDLVQEGVPPGLREHMVFSGNRPSSSILLTRLDPFSIGQLVALYEHRTAVQGFLWGINSFDQFGIELGRTMSSKIRYQLAASRRTGATVQGFNQSTSSLLEIYLAHGKQNA</sequence>
<name>A0A1E7FU26_9STRA</name>
<gene>
    <name evidence="6" type="primary">G6PI2</name>
    <name evidence="6" type="ORF">FRACYDRAFT_235074</name>
</gene>
<keyword evidence="7" id="KW-1185">Reference proteome</keyword>
<dbReference type="GO" id="GO:0006094">
    <property type="term" value="P:gluconeogenesis"/>
    <property type="evidence" value="ECO:0007669"/>
    <property type="project" value="UniProtKB-KW"/>
</dbReference>
<keyword evidence="1 4" id="KW-0312">Gluconeogenesis</keyword>
<evidence type="ECO:0000256" key="1">
    <source>
        <dbReference type="ARBA" id="ARBA00022432"/>
    </source>
</evidence>
<dbReference type="GO" id="GO:0048029">
    <property type="term" value="F:monosaccharide binding"/>
    <property type="evidence" value="ECO:0007669"/>
    <property type="project" value="TreeGrafter"/>
</dbReference>
<dbReference type="Gene3D" id="1.10.1390.10">
    <property type="match status" value="1"/>
</dbReference>
<feature type="compositionally biased region" description="Low complexity" evidence="5">
    <location>
        <begin position="283"/>
        <end position="310"/>
    </location>
</feature>
<dbReference type="KEGG" id="fcy:FRACYDRAFT_235074"/>
<comment type="catalytic activity">
    <reaction evidence="4">
        <text>alpha-D-glucose 6-phosphate = beta-D-fructose 6-phosphate</text>
        <dbReference type="Rhea" id="RHEA:11816"/>
        <dbReference type="ChEBI" id="CHEBI:57634"/>
        <dbReference type="ChEBI" id="CHEBI:58225"/>
        <dbReference type="EC" id="5.3.1.9"/>
    </reaction>
</comment>
<feature type="compositionally biased region" description="Low complexity" evidence="5">
    <location>
        <begin position="27"/>
        <end position="39"/>
    </location>
</feature>
<dbReference type="Gene3D" id="3.40.50.10490">
    <property type="entry name" value="Glucose-6-phosphate isomerase like protein, domain 1"/>
    <property type="match status" value="3"/>
</dbReference>
<protein>
    <recommendedName>
        <fullName evidence="4">Glucose-6-phosphate isomerase</fullName>
        <ecNumber evidence="4">5.3.1.9</ecNumber>
    </recommendedName>
</protein>
<dbReference type="EMBL" id="KV784354">
    <property type="protein sequence ID" value="OEU21659.1"/>
    <property type="molecule type" value="Genomic_DNA"/>
</dbReference>
<dbReference type="PROSITE" id="PS51463">
    <property type="entry name" value="P_GLUCOSE_ISOMERASE_3"/>
    <property type="match status" value="1"/>
</dbReference>
<proteinExistence type="inferred from homology"/>
<dbReference type="GO" id="GO:0005829">
    <property type="term" value="C:cytosol"/>
    <property type="evidence" value="ECO:0007669"/>
    <property type="project" value="TreeGrafter"/>
</dbReference>
<accession>A0A1E7FU26</accession>
<dbReference type="Pfam" id="PF00342">
    <property type="entry name" value="PGI"/>
    <property type="match status" value="3"/>
</dbReference>
<dbReference type="PANTHER" id="PTHR11469">
    <property type="entry name" value="GLUCOSE-6-PHOSPHATE ISOMERASE"/>
    <property type="match status" value="1"/>
</dbReference>
<comment type="pathway">
    <text evidence="4">Carbohydrate degradation; glycolysis; D-glyceraldehyde 3-phosphate and glycerone phosphate from D-glucose: step 2/4.</text>
</comment>
<evidence type="ECO:0000256" key="4">
    <source>
        <dbReference type="RuleBase" id="RU000612"/>
    </source>
</evidence>
<dbReference type="PANTHER" id="PTHR11469:SF1">
    <property type="entry name" value="GLUCOSE-6-PHOSPHATE ISOMERASE"/>
    <property type="match status" value="1"/>
</dbReference>
<organism evidence="6 7">
    <name type="scientific">Fragilariopsis cylindrus CCMP1102</name>
    <dbReference type="NCBI Taxonomy" id="635003"/>
    <lineage>
        <taxon>Eukaryota</taxon>
        <taxon>Sar</taxon>
        <taxon>Stramenopiles</taxon>
        <taxon>Ochrophyta</taxon>
        <taxon>Bacillariophyta</taxon>
        <taxon>Bacillariophyceae</taxon>
        <taxon>Bacillariophycidae</taxon>
        <taxon>Bacillariales</taxon>
        <taxon>Bacillariaceae</taxon>
        <taxon>Fragilariopsis</taxon>
    </lineage>
</organism>
<dbReference type="InterPro" id="IPR023096">
    <property type="entry name" value="G6P_Isomerase_C"/>
</dbReference>
<dbReference type="InterPro" id="IPR001672">
    <property type="entry name" value="G6P_Isomerase"/>
</dbReference>
<dbReference type="InterPro" id="IPR035482">
    <property type="entry name" value="SIS_PGI_2"/>
</dbReference>
<evidence type="ECO:0000313" key="7">
    <source>
        <dbReference type="Proteomes" id="UP000095751"/>
    </source>
</evidence>
<dbReference type="PRINTS" id="PR00662">
    <property type="entry name" value="G6PISOMERASE"/>
</dbReference>
<dbReference type="AlphaFoldDB" id="A0A1E7FU26"/>
<dbReference type="GO" id="GO:0004347">
    <property type="term" value="F:glucose-6-phosphate isomerase activity"/>
    <property type="evidence" value="ECO:0007669"/>
    <property type="project" value="UniProtKB-EC"/>
</dbReference>
<dbReference type="GO" id="GO:0006096">
    <property type="term" value="P:glycolytic process"/>
    <property type="evidence" value="ECO:0007669"/>
    <property type="project" value="UniProtKB-UniPathway"/>
</dbReference>
<dbReference type="GO" id="GO:0097367">
    <property type="term" value="F:carbohydrate derivative binding"/>
    <property type="evidence" value="ECO:0007669"/>
    <property type="project" value="InterPro"/>
</dbReference>
<dbReference type="SUPFAM" id="SSF53697">
    <property type="entry name" value="SIS domain"/>
    <property type="match status" value="3"/>
</dbReference>
<evidence type="ECO:0000313" key="6">
    <source>
        <dbReference type="EMBL" id="OEU21659.1"/>
    </source>
</evidence>
<feature type="region of interest" description="Disordered" evidence="5">
    <location>
        <begin position="1"/>
        <end position="39"/>
    </location>
</feature>